<comment type="caution">
    <text evidence="2">The sequence shown here is derived from an EMBL/GenBank/DDBJ whole genome shotgun (WGS) entry which is preliminary data.</text>
</comment>
<evidence type="ECO:0000313" key="3">
    <source>
        <dbReference type="Proteomes" id="UP000183687"/>
    </source>
</evidence>
<sequence length="185" mass="21328">MAYKRRTIDLQPEGMKLVQNHIYNAAELMDGLLNSDLSSGLSDNQKAYRAWFGANGKFEQAHTCGVFLKDMSAQKRLPVLYVYIDKSGVLQDFTTNKEIYIVRLSHFGFEVSDIQFRLSKYPKRQTPSQRDKTDMSNKPPLQELTQKQKKQAHDLTKGLSEPLKTKVYNAIISSMRRQTSRESFK</sequence>
<gene>
    <name evidence="2" type="ORF">SAMN04489746_0892</name>
</gene>
<accession>A0AB38A6N4</accession>
<organism evidence="2 3">
    <name type="scientific">Atopobium minutum</name>
    <dbReference type="NCBI Taxonomy" id="1381"/>
    <lineage>
        <taxon>Bacteria</taxon>
        <taxon>Bacillati</taxon>
        <taxon>Actinomycetota</taxon>
        <taxon>Coriobacteriia</taxon>
        <taxon>Coriobacteriales</taxon>
        <taxon>Atopobiaceae</taxon>
        <taxon>Atopobium</taxon>
    </lineage>
</organism>
<dbReference type="EMBL" id="FNSH01000001">
    <property type="protein sequence ID" value="SEB69380.1"/>
    <property type="molecule type" value="Genomic_DNA"/>
</dbReference>
<feature type="region of interest" description="Disordered" evidence="1">
    <location>
        <begin position="120"/>
        <end position="160"/>
    </location>
</feature>
<protein>
    <submittedName>
        <fullName evidence="2">Uncharacterized protein</fullName>
    </submittedName>
</protein>
<evidence type="ECO:0000313" key="2">
    <source>
        <dbReference type="EMBL" id="SEB69380.1"/>
    </source>
</evidence>
<name>A0AB38A6N4_9ACTN</name>
<dbReference type="RefSeq" id="WP_002562942.1">
    <property type="nucleotide sequence ID" value="NZ_CALJSN010000007.1"/>
</dbReference>
<reference evidence="2 3" key="1">
    <citation type="submission" date="2016-10" db="EMBL/GenBank/DDBJ databases">
        <authorList>
            <person name="Varghese N."/>
            <person name="Submissions S."/>
        </authorList>
    </citation>
    <scope>NUCLEOTIDE SEQUENCE [LARGE SCALE GENOMIC DNA]</scope>
    <source>
        <strain evidence="2 3">DSM 20586</strain>
    </source>
</reference>
<proteinExistence type="predicted"/>
<dbReference type="Proteomes" id="UP000183687">
    <property type="component" value="Unassembled WGS sequence"/>
</dbReference>
<evidence type="ECO:0000256" key="1">
    <source>
        <dbReference type="SAM" id="MobiDB-lite"/>
    </source>
</evidence>
<dbReference type="AlphaFoldDB" id="A0AB38A6N4"/>